<dbReference type="Proteomes" id="UP000291259">
    <property type="component" value="Chromosome"/>
</dbReference>
<reference evidence="1 2" key="1">
    <citation type="submission" date="2019-01" db="EMBL/GenBank/DDBJ databases">
        <title>Genome sequencing of strain FW100M-8.</title>
        <authorList>
            <person name="Heo J."/>
            <person name="Kim S.-J."/>
            <person name="Kim J.-S."/>
            <person name="Hong S.-B."/>
            <person name="Kwon S.-W."/>
        </authorList>
    </citation>
    <scope>NUCLEOTIDE SEQUENCE [LARGE SCALE GENOMIC DNA]</scope>
    <source>
        <strain evidence="1 2">FW100M-8</strain>
    </source>
</reference>
<dbReference type="AlphaFoldDB" id="A0A4P6F9V1"/>
<dbReference type="EMBL" id="CP035491">
    <property type="protein sequence ID" value="QAY72346.1"/>
    <property type="molecule type" value="Genomic_DNA"/>
</dbReference>
<name>A0A4P6F9V1_9MICO</name>
<dbReference type="OrthoDB" id="5006876at2"/>
<gene>
    <name evidence="1" type="ORF">ET445_02335</name>
</gene>
<dbReference type="KEGG" id="agf:ET445_02335"/>
<dbReference type="RefSeq" id="WP_129188477.1">
    <property type="nucleotide sequence ID" value="NZ_CP035491.1"/>
</dbReference>
<accession>A0A4P6F9V1</accession>
<evidence type="ECO:0000313" key="1">
    <source>
        <dbReference type="EMBL" id="QAY72346.1"/>
    </source>
</evidence>
<proteinExistence type="predicted"/>
<keyword evidence="2" id="KW-1185">Reference proteome</keyword>
<organism evidence="1 2">
    <name type="scientific">Agromyces protaetiae</name>
    <dbReference type="NCBI Taxonomy" id="2509455"/>
    <lineage>
        <taxon>Bacteria</taxon>
        <taxon>Bacillati</taxon>
        <taxon>Actinomycetota</taxon>
        <taxon>Actinomycetes</taxon>
        <taxon>Micrococcales</taxon>
        <taxon>Microbacteriaceae</taxon>
        <taxon>Agromyces</taxon>
    </lineage>
</organism>
<sequence>MDEIEAGYVSYTPTAERFAQVGADFDSEAVDDAILAHLNARVAPGIRVHRNGKVFADPPELERAKAVDWKSLLEEIDLDQLIADNPPRR</sequence>
<protein>
    <submittedName>
        <fullName evidence="1">Uncharacterized protein</fullName>
    </submittedName>
</protein>
<evidence type="ECO:0000313" key="2">
    <source>
        <dbReference type="Proteomes" id="UP000291259"/>
    </source>
</evidence>